<protein>
    <recommendedName>
        <fullName evidence="1">JmjC domain-containing protein</fullName>
    </recommendedName>
</protein>
<dbReference type="Pfam" id="PF13621">
    <property type="entry name" value="Cupin_8"/>
    <property type="match status" value="1"/>
</dbReference>
<dbReference type="PANTHER" id="PTHR12461:SF102">
    <property type="entry name" value="LYSINE-SPECIFIC DEMETHYLASE JMJ31"/>
    <property type="match status" value="1"/>
</dbReference>
<sequence>MLGNHDPVYLDGFALQCVKPTRLPKFTPKSVHLLESYESHRDTLVEIACKERSSGCYYGNEKARQSVELKFGDFVDYYQAVYNKQSHWLQTVDDLEFYLAQCSIAVLKPDPTCTEASLPRIMDNFCLPPCLQDKPVTQVNLWMTVQPGRTTLHYDAYQNILVVLYGRKTVTLYPPSDMAKMYPFPVHTKSVNHSQVNIVQPDLEKHQQFPEASAQRFEVMAGDALVIPEGWWHQVDSDEFTIAVNYWWDGVREQLVSDQRMVPYYARVMLEELVKQQFESRLIALRSSSRTGVFSKLEDERSATAAILAASDQDGREQVMLSLENSVFVKTQQLLATNHVEDWRQLLTNASTDLVTVLTKCWDGEGLEPDFLGVLFGALGDDEEAIKQQLVTKQAKFRQDCAADMYRSLFG</sequence>
<reference evidence="2 3" key="1">
    <citation type="submission" date="2024-09" db="EMBL/GenBank/DDBJ databases">
        <title>Genome sequencing and assembly of Phytophthora oleae, isolate VK10A, causative agent of rot of olive drupes.</title>
        <authorList>
            <person name="Conti Taguali S."/>
            <person name="Riolo M."/>
            <person name="La Spada F."/>
            <person name="Cacciola S.O."/>
            <person name="Dionisio G."/>
        </authorList>
    </citation>
    <scope>NUCLEOTIDE SEQUENCE [LARGE SCALE GENOMIC DNA]</scope>
    <source>
        <strain evidence="2 3">VK10A</strain>
    </source>
</reference>
<dbReference type="Gene3D" id="2.60.120.650">
    <property type="entry name" value="Cupin"/>
    <property type="match status" value="1"/>
</dbReference>
<name>A0ABD3G6D9_9STRA</name>
<keyword evidence="3" id="KW-1185">Reference proteome</keyword>
<organism evidence="2 3">
    <name type="scientific">Phytophthora oleae</name>
    <dbReference type="NCBI Taxonomy" id="2107226"/>
    <lineage>
        <taxon>Eukaryota</taxon>
        <taxon>Sar</taxon>
        <taxon>Stramenopiles</taxon>
        <taxon>Oomycota</taxon>
        <taxon>Peronosporomycetes</taxon>
        <taxon>Peronosporales</taxon>
        <taxon>Peronosporaceae</taxon>
        <taxon>Phytophthora</taxon>
    </lineage>
</organism>
<evidence type="ECO:0000313" key="2">
    <source>
        <dbReference type="EMBL" id="KAL3673481.1"/>
    </source>
</evidence>
<dbReference type="SMART" id="SM00558">
    <property type="entry name" value="JmjC"/>
    <property type="match status" value="1"/>
</dbReference>
<gene>
    <name evidence="2" type="ORF">V7S43_001191</name>
</gene>
<dbReference type="PANTHER" id="PTHR12461">
    <property type="entry name" value="HYPOXIA-INDUCIBLE FACTOR 1 ALPHA INHIBITOR-RELATED"/>
    <property type="match status" value="1"/>
</dbReference>
<dbReference type="InterPro" id="IPR003347">
    <property type="entry name" value="JmjC_dom"/>
</dbReference>
<dbReference type="EMBL" id="JBIMZQ010000002">
    <property type="protein sequence ID" value="KAL3673481.1"/>
    <property type="molecule type" value="Genomic_DNA"/>
</dbReference>
<proteinExistence type="predicted"/>
<evidence type="ECO:0000313" key="3">
    <source>
        <dbReference type="Proteomes" id="UP001632037"/>
    </source>
</evidence>
<dbReference type="AlphaFoldDB" id="A0ABD3G6D9"/>
<dbReference type="Proteomes" id="UP001632037">
    <property type="component" value="Unassembled WGS sequence"/>
</dbReference>
<evidence type="ECO:0000259" key="1">
    <source>
        <dbReference type="PROSITE" id="PS51184"/>
    </source>
</evidence>
<dbReference type="InterPro" id="IPR041667">
    <property type="entry name" value="Cupin_8"/>
</dbReference>
<dbReference type="PROSITE" id="PS51184">
    <property type="entry name" value="JMJC"/>
    <property type="match status" value="1"/>
</dbReference>
<comment type="caution">
    <text evidence="2">The sequence shown here is derived from an EMBL/GenBank/DDBJ whole genome shotgun (WGS) entry which is preliminary data.</text>
</comment>
<accession>A0ABD3G6D9</accession>
<feature type="domain" description="JmjC" evidence="1">
    <location>
        <begin position="116"/>
        <end position="265"/>
    </location>
</feature>
<dbReference type="SUPFAM" id="SSF51197">
    <property type="entry name" value="Clavaminate synthase-like"/>
    <property type="match status" value="1"/>
</dbReference>